<protein>
    <submittedName>
        <fullName evidence="1">Uncharacterized protein</fullName>
    </submittedName>
</protein>
<evidence type="ECO:0000313" key="1">
    <source>
        <dbReference type="EMBL" id="TCL32214.1"/>
    </source>
</evidence>
<comment type="caution">
    <text evidence="1">The sequence shown here is derived from an EMBL/GenBank/DDBJ whole genome shotgun (WGS) entry which is preliminary data.</text>
</comment>
<evidence type="ECO:0000313" key="2">
    <source>
        <dbReference type="Proteomes" id="UP000295063"/>
    </source>
</evidence>
<accession>A0A4R1PNF1</accession>
<dbReference type="EMBL" id="SLUI01000023">
    <property type="protein sequence ID" value="TCL32214.1"/>
    <property type="molecule type" value="Genomic_DNA"/>
</dbReference>
<keyword evidence="2" id="KW-1185">Reference proteome</keyword>
<proteinExistence type="predicted"/>
<sequence>MSATKENKIKLELYLTAEELAKIEYLADYLTESRRHKLPPSQHKFRVAKAKAAMTAIQAGYDAIIAQAEQMDLFKQQKVAQ</sequence>
<name>A0A4R1PNF1_9FIRM</name>
<reference evidence="1 2" key="1">
    <citation type="submission" date="2019-03" db="EMBL/GenBank/DDBJ databases">
        <title>Genomic Encyclopedia of Type Strains, Phase IV (KMG-IV): sequencing the most valuable type-strain genomes for metagenomic binning, comparative biology and taxonomic classification.</title>
        <authorList>
            <person name="Goeker M."/>
        </authorList>
    </citation>
    <scope>NUCLEOTIDE SEQUENCE [LARGE SCALE GENOMIC DNA]</scope>
    <source>
        <strain evidence="1 2">DSM 15969</strain>
    </source>
</reference>
<dbReference type="RefSeq" id="WP_132083536.1">
    <property type="nucleotide sequence ID" value="NZ_SLUI01000023.1"/>
</dbReference>
<dbReference type="Proteomes" id="UP000295063">
    <property type="component" value="Unassembled WGS sequence"/>
</dbReference>
<dbReference type="AlphaFoldDB" id="A0A4R1PNF1"/>
<organism evidence="1 2">
    <name type="scientific">Anaerospora hongkongensis</name>
    <dbReference type="NCBI Taxonomy" id="244830"/>
    <lineage>
        <taxon>Bacteria</taxon>
        <taxon>Bacillati</taxon>
        <taxon>Bacillota</taxon>
        <taxon>Negativicutes</taxon>
        <taxon>Selenomonadales</taxon>
        <taxon>Sporomusaceae</taxon>
        <taxon>Anaerospora</taxon>
    </lineage>
</organism>
<gene>
    <name evidence="1" type="ORF">EV210_12334</name>
</gene>